<organism evidence="1 2">
    <name type="scientific">Chondromyces apiculatus DSM 436</name>
    <dbReference type="NCBI Taxonomy" id="1192034"/>
    <lineage>
        <taxon>Bacteria</taxon>
        <taxon>Pseudomonadati</taxon>
        <taxon>Myxococcota</taxon>
        <taxon>Polyangia</taxon>
        <taxon>Polyangiales</taxon>
        <taxon>Polyangiaceae</taxon>
        <taxon>Chondromyces</taxon>
    </lineage>
</organism>
<sequence length="101" mass="11694">MTLPEPEARKRTLEEIRKAPETWHRGKKRAAFILDKVRSGLPKEARRAVRGSLIDLIVDAARNSVGDPVKLRRRCKISWIEWWPPRRPPGTASVFPGRQFQ</sequence>
<dbReference type="EMBL" id="ASRX01000013">
    <property type="protein sequence ID" value="EYF07033.1"/>
    <property type="molecule type" value="Genomic_DNA"/>
</dbReference>
<reference evidence="1 2" key="1">
    <citation type="submission" date="2013-05" db="EMBL/GenBank/DDBJ databases">
        <title>Genome assembly of Chondromyces apiculatus DSM 436.</title>
        <authorList>
            <person name="Sharma G."/>
            <person name="Khatri I."/>
            <person name="Kaur C."/>
            <person name="Mayilraj S."/>
            <person name="Subramanian S."/>
        </authorList>
    </citation>
    <scope>NUCLEOTIDE SEQUENCE [LARGE SCALE GENOMIC DNA]</scope>
    <source>
        <strain evidence="1 2">DSM 436</strain>
    </source>
</reference>
<dbReference type="Proteomes" id="UP000019678">
    <property type="component" value="Unassembled WGS sequence"/>
</dbReference>
<evidence type="ECO:0000313" key="1">
    <source>
        <dbReference type="EMBL" id="EYF07033.1"/>
    </source>
</evidence>
<name>A0A017TCP8_9BACT</name>
<accession>A0A017TCP8</accession>
<proteinExistence type="predicted"/>
<dbReference type="STRING" id="1192034.CAP_1292"/>
<keyword evidence="2" id="KW-1185">Reference proteome</keyword>
<dbReference type="AlphaFoldDB" id="A0A017TCP8"/>
<gene>
    <name evidence="1" type="ORF">CAP_1292</name>
</gene>
<comment type="caution">
    <text evidence="1">The sequence shown here is derived from an EMBL/GenBank/DDBJ whole genome shotgun (WGS) entry which is preliminary data.</text>
</comment>
<evidence type="ECO:0000313" key="2">
    <source>
        <dbReference type="Proteomes" id="UP000019678"/>
    </source>
</evidence>
<protein>
    <submittedName>
        <fullName evidence="1">Uncharacterized protein</fullName>
    </submittedName>
</protein>